<protein>
    <submittedName>
        <fullName evidence="6">Ribosomal large subunit pseudouridine synthase D</fullName>
    </submittedName>
</protein>
<keyword evidence="2" id="KW-0413">Isomerase</keyword>
<dbReference type="InterPro" id="IPR006145">
    <property type="entry name" value="PsdUridine_synth_RsuA/RluA"/>
</dbReference>
<evidence type="ECO:0000256" key="4">
    <source>
        <dbReference type="SAM" id="MobiDB-lite"/>
    </source>
</evidence>
<keyword evidence="7" id="KW-1185">Reference proteome</keyword>
<dbReference type="CDD" id="cd02869">
    <property type="entry name" value="PseudoU_synth_RluA_like"/>
    <property type="match status" value="1"/>
</dbReference>
<dbReference type="RefSeq" id="WP_088253648.1">
    <property type="nucleotide sequence ID" value="NZ_NIDE01000003.1"/>
</dbReference>
<sequence>MPHIEFLADGREAGLTVAALLRVRFKLTWTQAKRLVENGHIRVAGFACNDVGHRIKARNRVWIREGTVELPPGMRAMKTAEQPPAKTPRAAADKAKGKPAAGKTPAGKTAEQGASRSPGKKPAVPKASAVAAVSPLNEDALVYSDDDVVVVNKPAGLTTMRHEEEAAEFGPRGMKFLPKTLADFVPALIGIPNVPVLPVHRIDRDTSGLVVFARTPSAAAELTKQFRKHTADRRYLALVRGTPTDGRIESVLVPDRGDGRRGSSTAADAEDGKRAVTYVSVLERFNGFALVECRLETGRTHQVRIHLGEAGTPLCGERVYDRPLNGKPAPDDSGATRPLLHAARLGFAHPETSAALRWEVPAPADFVSVLGRLREGTGK</sequence>
<accession>A0A225DXR3</accession>
<reference evidence="7" key="1">
    <citation type="submission" date="2017-06" db="EMBL/GenBank/DDBJ databases">
        <title>Genome analysis of Fimbriiglobus ruber SP5, the first member of the order Planctomycetales with confirmed chitinolytic capability.</title>
        <authorList>
            <person name="Ravin N.V."/>
            <person name="Rakitin A.L."/>
            <person name="Ivanova A.A."/>
            <person name="Beletsky A.V."/>
            <person name="Kulichevskaya I.S."/>
            <person name="Mardanov A.V."/>
            <person name="Dedysh S.N."/>
        </authorList>
    </citation>
    <scope>NUCLEOTIDE SEQUENCE [LARGE SCALE GENOMIC DNA]</scope>
    <source>
        <strain evidence="7">SP5</strain>
    </source>
</reference>
<feature type="domain" description="Pseudouridine synthase RsuA/RluA-like" evidence="5">
    <location>
        <begin position="147"/>
        <end position="307"/>
    </location>
</feature>
<evidence type="ECO:0000313" key="6">
    <source>
        <dbReference type="EMBL" id="OWK44364.1"/>
    </source>
</evidence>
<comment type="caution">
    <text evidence="6">The sequence shown here is derived from an EMBL/GenBank/DDBJ whole genome shotgun (WGS) entry which is preliminary data.</text>
</comment>
<proteinExistence type="inferred from homology"/>
<organism evidence="6 7">
    <name type="scientific">Fimbriiglobus ruber</name>
    <dbReference type="NCBI Taxonomy" id="1908690"/>
    <lineage>
        <taxon>Bacteria</taxon>
        <taxon>Pseudomonadati</taxon>
        <taxon>Planctomycetota</taxon>
        <taxon>Planctomycetia</taxon>
        <taxon>Gemmatales</taxon>
        <taxon>Gemmataceae</taxon>
        <taxon>Fimbriiglobus</taxon>
    </lineage>
</organism>
<keyword evidence="3" id="KW-0694">RNA-binding</keyword>
<evidence type="ECO:0000259" key="5">
    <source>
        <dbReference type="Pfam" id="PF00849"/>
    </source>
</evidence>
<dbReference type="PROSITE" id="PS01129">
    <property type="entry name" value="PSI_RLU"/>
    <property type="match status" value="1"/>
</dbReference>
<dbReference type="PANTHER" id="PTHR21600">
    <property type="entry name" value="MITOCHONDRIAL RNA PSEUDOURIDINE SYNTHASE"/>
    <property type="match status" value="1"/>
</dbReference>
<dbReference type="AlphaFoldDB" id="A0A225DXR3"/>
<dbReference type="SUPFAM" id="SSF55174">
    <property type="entry name" value="Alpha-L RNA-binding motif"/>
    <property type="match status" value="1"/>
</dbReference>
<dbReference type="GO" id="GO:0009982">
    <property type="term" value="F:pseudouridine synthase activity"/>
    <property type="evidence" value="ECO:0007669"/>
    <property type="project" value="InterPro"/>
</dbReference>
<dbReference type="Pfam" id="PF00849">
    <property type="entry name" value="PseudoU_synth_2"/>
    <property type="match status" value="1"/>
</dbReference>
<evidence type="ECO:0000256" key="2">
    <source>
        <dbReference type="ARBA" id="ARBA00023235"/>
    </source>
</evidence>
<evidence type="ECO:0000256" key="3">
    <source>
        <dbReference type="PROSITE-ProRule" id="PRU00182"/>
    </source>
</evidence>
<dbReference type="InterPro" id="IPR006224">
    <property type="entry name" value="PsdUridine_synth_RluA-like_CS"/>
</dbReference>
<dbReference type="GO" id="GO:0003723">
    <property type="term" value="F:RNA binding"/>
    <property type="evidence" value="ECO:0007669"/>
    <property type="project" value="UniProtKB-KW"/>
</dbReference>
<dbReference type="PROSITE" id="PS50889">
    <property type="entry name" value="S4"/>
    <property type="match status" value="1"/>
</dbReference>
<dbReference type="GO" id="GO:0000455">
    <property type="term" value="P:enzyme-directed rRNA pseudouridine synthesis"/>
    <property type="evidence" value="ECO:0007669"/>
    <property type="project" value="TreeGrafter"/>
</dbReference>
<dbReference type="CDD" id="cd00165">
    <property type="entry name" value="S4"/>
    <property type="match status" value="1"/>
</dbReference>
<evidence type="ECO:0000313" key="7">
    <source>
        <dbReference type="Proteomes" id="UP000214646"/>
    </source>
</evidence>
<dbReference type="InterPro" id="IPR050188">
    <property type="entry name" value="RluA_PseudoU_synthase"/>
</dbReference>
<dbReference type="InterPro" id="IPR020103">
    <property type="entry name" value="PsdUridine_synth_cat_dom_sf"/>
</dbReference>
<dbReference type="GO" id="GO:0140098">
    <property type="term" value="F:catalytic activity, acting on RNA"/>
    <property type="evidence" value="ECO:0007669"/>
    <property type="project" value="UniProtKB-ARBA"/>
</dbReference>
<dbReference type="EMBL" id="NIDE01000003">
    <property type="protein sequence ID" value="OWK44364.1"/>
    <property type="molecule type" value="Genomic_DNA"/>
</dbReference>
<dbReference type="SUPFAM" id="SSF55120">
    <property type="entry name" value="Pseudouridine synthase"/>
    <property type="match status" value="1"/>
</dbReference>
<feature type="compositionally biased region" description="Low complexity" evidence="4">
    <location>
        <begin position="98"/>
        <end position="110"/>
    </location>
</feature>
<name>A0A225DXR3_9BACT</name>
<dbReference type="OrthoDB" id="259224at2"/>
<comment type="similarity">
    <text evidence="1">Belongs to the pseudouridine synthase RluA family.</text>
</comment>
<dbReference type="PANTHER" id="PTHR21600:SF44">
    <property type="entry name" value="RIBOSOMAL LARGE SUBUNIT PSEUDOURIDINE SYNTHASE D"/>
    <property type="match status" value="1"/>
</dbReference>
<dbReference type="Proteomes" id="UP000214646">
    <property type="component" value="Unassembled WGS sequence"/>
</dbReference>
<feature type="region of interest" description="Disordered" evidence="4">
    <location>
        <begin position="76"/>
        <end position="126"/>
    </location>
</feature>
<evidence type="ECO:0000256" key="1">
    <source>
        <dbReference type="ARBA" id="ARBA00010876"/>
    </source>
</evidence>
<gene>
    <name evidence="6" type="ORF">FRUB_02296</name>
</gene>
<dbReference type="Gene3D" id="3.30.2350.10">
    <property type="entry name" value="Pseudouridine synthase"/>
    <property type="match status" value="1"/>
</dbReference>